<dbReference type="InterPro" id="IPR002145">
    <property type="entry name" value="CopG"/>
</dbReference>
<reference evidence="3" key="1">
    <citation type="submission" date="2021-06" db="EMBL/GenBank/DDBJ databases">
        <title>Genome sequence of Cutibacterium modestum strain KB17-24694.</title>
        <authorList>
            <person name="Dekio I."/>
            <person name="Asahina A."/>
            <person name="Nishida M."/>
        </authorList>
    </citation>
    <scope>NUCLEOTIDE SEQUENCE</scope>
    <source>
        <strain evidence="3">KB17-24694</strain>
        <plasmid evidence="3">pKB17-24694</plasmid>
    </source>
</reference>
<gene>
    <name evidence="3" type="ORF">KB1_25540</name>
</gene>
<protein>
    <recommendedName>
        <fullName evidence="2">Ribbon-helix-helix protein CopG domain-containing protein</fullName>
    </recommendedName>
</protein>
<evidence type="ECO:0000313" key="3">
    <source>
        <dbReference type="EMBL" id="BCY26564.1"/>
    </source>
</evidence>
<dbReference type="SUPFAM" id="SSF47598">
    <property type="entry name" value="Ribbon-helix-helix"/>
    <property type="match status" value="1"/>
</dbReference>
<name>A0AAD1KSU5_9ACTN</name>
<accession>A0AAD1KSU5</accession>
<dbReference type="CDD" id="cd22233">
    <property type="entry name" value="RHH_CopAso-like"/>
    <property type="match status" value="1"/>
</dbReference>
<geneLocation type="plasmid" evidence="3">
    <name>pKB17-24694</name>
</geneLocation>
<evidence type="ECO:0000259" key="2">
    <source>
        <dbReference type="Pfam" id="PF01402"/>
    </source>
</evidence>
<dbReference type="GeneID" id="92881812"/>
<keyword evidence="3" id="KW-0614">Plasmid</keyword>
<dbReference type="GO" id="GO:0006355">
    <property type="term" value="P:regulation of DNA-templated transcription"/>
    <property type="evidence" value="ECO:0007669"/>
    <property type="project" value="InterPro"/>
</dbReference>
<dbReference type="RefSeq" id="WP_002526534.1">
    <property type="nucleotide sequence ID" value="NZ_AP024748.1"/>
</dbReference>
<sequence>MSNSHEIRYGIDFTELADWAETDNATHDPQTSPVFWGKDARHASQALLKRGRPTLGEDHATGKGHSPRRQLRLDAETNTRLDAMAAETGRSPSDIMRTALIDYLDAAS</sequence>
<dbReference type="InterPro" id="IPR010985">
    <property type="entry name" value="Ribbon_hlx_hlx"/>
</dbReference>
<organism evidence="3 4">
    <name type="scientific">Cutibacterium modestum</name>
    <dbReference type="NCBI Taxonomy" id="2559073"/>
    <lineage>
        <taxon>Bacteria</taxon>
        <taxon>Bacillati</taxon>
        <taxon>Actinomycetota</taxon>
        <taxon>Actinomycetes</taxon>
        <taxon>Propionibacteriales</taxon>
        <taxon>Propionibacteriaceae</taxon>
        <taxon>Cutibacterium</taxon>
    </lineage>
</organism>
<proteinExistence type="predicted"/>
<evidence type="ECO:0000313" key="4">
    <source>
        <dbReference type="Proteomes" id="UP000825072"/>
    </source>
</evidence>
<feature type="domain" description="Ribbon-helix-helix protein CopG" evidence="2">
    <location>
        <begin position="71"/>
        <end position="105"/>
    </location>
</feature>
<feature type="region of interest" description="Disordered" evidence="1">
    <location>
        <begin position="49"/>
        <end position="70"/>
    </location>
</feature>
<dbReference type="Pfam" id="PF01402">
    <property type="entry name" value="RHH_1"/>
    <property type="match status" value="1"/>
</dbReference>
<evidence type="ECO:0000256" key="1">
    <source>
        <dbReference type="SAM" id="MobiDB-lite"/>
    </source>
</evidence>
<dbReference type="AlphaFoldDB" id="A0AAD1KSU5"/>
<dbReference type="EMBL" id="AP024748">
    <property type="protein sequence ID" value="BCY26564.1"/>
    <property type="molecule type" value="Genomic_DNA"/>
</dbReference>
<dbReference type="Proteomes" id="UP000825072">
    <property type="component" value="Chromosome 2"/>
</dbReference>